<keyword evidence="4" id="KW-0808">Transferase</keyword>
<comment type="similarity">
    <text evidence="3 8 9">Belongs to the NDK family.</text>
</comment>
<feature type="non-terminal residue" evidence="11">
    <location>
        <position position="1"/>
    </location>
</feature>
<feature type="domain" description="Nucleoside diphosphate kinase-like" evidence="10">
    <location>
        <begin position="187"/>
        <end position="323"/>
    </location>
</feature>
<dbReference type="PROSITE" id="PS51374">
    <property type="entry name" value="NDPK_LIKE"/>
    <property type="match status" value="1"/>
</dbReference>
<accession>A0AA38G7W5</accession>
<dbReference type="GO" id="GO:0006183">
    <property type="term" value="P:GTP biosynthetic process"/>
    <property type="evidence" value="ECO:0007669"/>
    <property type="project" value="InterPro"/>
</dbReference>
<evidence type="ECO:0000256" key="5">
    <source>
        <dbReference type="ARBA" id="ARBA00022741"/>
    </source>
</evidence>
<dbReference type="Proteomes" id="UP000824469">
    <property type="component" value="Unassembled WGS sequence"/>
</dbReference>
<feature type="binding site" evidence="8">
    <location>
        <position position="277"/>
    </location>
    <ligand>
        <name>ATP</name>
        <dbReference type="ChEBI" id="CHEBI:30616"/>
    </ligand>
</feature>
<proteinExistence type="inferred from homology"/>
<dbReference type="PRINTS" id="PR01243">
    <property type="entry name" value="NUCDPKINASE"/>
</dbReference>
<feature type="binding site" evidence="8">
    <location>
        <position position="195"/>
    </location>
    <ligand>
        <name>ATP</name>
        <dbReference type="ChEBI" id="CHEBI:30616"/>
    </ligand>
</feature>
<gene>
    <name evidence="11" type="ORF">KI387_019766</name>
</gene>
<organism evidence="11 12">
    <name type="scientific">Taxus chinensis</name>
    <name type="common">Chinese yew</name>
    <name type="synonym">Taxus wallichiana var. chinensis</name>
    <dbReference type="NCBI Taxonomy" id="29808"/>
    <lineage>
        <taxon>Eukaryota</taxon>
        <taxon>Viridiplantae</taxon>
        <taxon>Streptophyta</taxon>
        <taxon>Embryophyta</taxon>
        <taxon>Tracheophyta</taxon>
        <taxon>Spermatophyta</taxon>
        <taxon>Pinopsida</taxon>
        <taxon>Pinidae</taxon>
        <taxon>Conifers II</taxon>
        <taxon>Cupressales</taxon>
        <taxon>Taxaceae</taxon>
        <taxon>Taxus</taxon>
    </lineage>
</organism>
<feature type="binding site" evidence="8">
    <location>
        <position position="271"/>
    </location>
    <ligand>
        <name>ATP</name>
        <dbReference type="ChEBI" id="CHEBI:30616"/>
    </ligand>
</feature>
<keyword evidence="5" id="KW-0547">Nucleotide-binding</keyword>
<dbReference type="EMBL" id="JAHRHJ020000004">
    <property type="protein sequence ID" value="KAH9317997.1"/>
    <property type="molecule type" value="Genomic_DNA"/>
</dbReference>
<dbReference type="Pfam" id="PF00696">
    <property type="entry name" value="AA_kinase"/>
    <property type="match status" value="1"/>
</dbReference>
<dbReference type="GO" id="GO:0004550">
    <property type="term" value="F:nucleoside diphosphate kinase activity"/>
    <property type="evidence" value="ECO:0007669"/>
    <property type="project" value="UniProtKB-EC"/>
</dbReference>
<evidence type="ECO:0000256" key="7">
    <source>
        <dbReference type="ARBA" id="ARBA00022840"/>
    </source>
</evidence>
<evidence type="ECO:0000313" key="12">
    <source>
        <dbReference type="Proteomes" id="UP000824469"/>
    </source>
</evidence>
<comment type="catalytic activity">
    <reaction evidence="1">
        <text>a 2'-deoxyribonucleoside 5'-diphosphate + ATP = a 2'-deoxyribonucleoside 5'-triphosphate + ADP</text>
        <dbReference type="Rhea" id="RHEA:44640"/>
        <dbReference type="ChEBI" id="CHEBI:30616"/>
        <dbReference type="ChEBI" id="CHEBI:61560"/>
        <dbReference type="ChEBI" id="CHEBI:73316"/>
        <dbReference type="ChEBI" id="CHEBI:456216"/>
        <dbReference type="EC" id="2.7.4.6"/>
    </reaction>
</comment>
<reference evidence="11 12" key="1">
    <citation type="journal article" date="2021" name="Nat. Plants">
        <title>The Taxus genome provides insights into paclitaxel biosynthesis.</title>
        <authorList>
            <person name="Xiong X."/>
            <person name="Gou J."/>
            <person name="Liao Q."/>
            <person name="Li Y."/>
            <person name="Zhou Q."/>
            <person name="Bi G."/>
            <person name="Li C."/>
            <person name="Du R."/>
            <person name="Wang X."/>
            <person name="Sun T."/>
            <person name="Guo L."/>
            <person name="Liang H."/>
            <person name="Lu P."/>
            <person name="Wu Y."/>
            <person name="Zhang Z."/>
            <person name="Ro D.K."/>
            <person name="Shang Y."/>
            <person name="Huang S."/>
            <person name="Yan J."/>
        </authorList>
    </citation>
    <scope>NUCLEOTIDE SEQUENCE [LARGE SCALE GENOMIC DNA]</scope>
    <source>
        <strain evidence="11">Ta-2019</strain>
    </source>
</reference>
<evidence type="ECO:0000256" key="8">
    <source>
        <dbReference type="PROSITE-ProRule" id="PRU00706"/>
    </source>
</evidence>
<dbReference type="Gene3D" id="3.30.70.141">
    <property type="entry name" value="Nucleoside diphosphate kinase-like domain"/>
    <property type="match status" value="1"/>
</dbReference>
<sequence length="325" mass="35514">VAHGINVYLPVQSCNKFSLKYVIRTCPKSRMFLGGAHPVPPFLNDILAEALPFVQKFQGKTVVIKYGGAAMKSEVLKNGVIKDLVLLSCVGLRLVFMHGGGPEINEWLARAGIRPQFKNGPRFTEAPTMGVVEMVLVDKAIVDNGSIPVIASVAADDSGKVYNINVDNVTREIAAYLGAESSCFAERQRTLAIVKPDGMMGNHSEEINTIILAKGFVIVTRKLLQLDQAAVRNFYAEHSQRDFFHSLMKFMTSGPVLAMILEKEDAVAQWRALIGPTDARTAKISHPQSIRALCGLDSEKNCIHGSDSCESAAREISFFFGDDKS</sequence>
<dbReference type="InterPro" id="IPR036393">
    <property type="entry name" value="AceGlu_kinase-like_sf"/>
</dbReference>
<comment type="caution">
    <text evidence="11">The sequence shown here is derived from an EMBL/GenBank/DDBJ whole genome shotgun (WGS) entry which is preliminary data.</text>
</comment>
<dbReference type="InterPro" id="IPR036850">
    <property type="entry name" value="NDK-like_dom_sf"/>
</dbReference>
<dbReference type="GO" id="GO:0005524">
    <property type="term" value="F:ATP binding"/>
    <property type="evidence" value="ECO:0007669"/>
    <property type="project" value="UniProtKB-KW"/>
</dbReference>
<dbReference type="SUPFAM" id="SSF53633">
    <property type="entry name" value="Carbamate kinase-like"/>
    <property type="match status" value="1"/>
</dbReference>
<protein>
    <recommendedName>
        <fullName evidence="10">Nucleoside diphosphate kinase-like domain-containing protein</fullName>
    </recommendedName>
</protein>
<evidence type="ECO:0000256" key="1">
    <source>
        <dbReference type="ARBA" id="ARBA00000082"/>
    </source>
</evidence>
<evidence type="ECO:0000256" key="4">
    <source>
        <dbReference type="ARBA" id="ARBA00022679"/>
    </source>
</evidence>
<dbReference type="SMART" id="SM00562">
    <property type="entry name" value="NDK"/>
    <property type="match status" value="1"/>
</dbReference>
<dbReference type="Pfam" id="PF00334">
    <property type="entry name" value="NDK"/>
    <property type="match status" value="1"/>
</dbReference>
<dbReference type="InterPro" id="IPR001048">
    <property type="entry name" value="Asp/Glu/Uridylate_kinase"/>
</dbReference>
<dbReference type="InterPro" id="IPR034907">
    <property type="entry name" value="NDK-like_dom"/>
</dbReference>
<keyword evidence="12" id="KW-1185">Reference proteome</keyword>
<feature type="non-terminal residue" evidence="11">
    <location>
        <position position="325"/>
    </location>
</feature>
<evidence type="ECO:0000256" key="3">
    <source>
        <dbReference type="ARBA" id="ARBA00008142"/>
    </source>
</evidence>
<dbReference type="AlphaFoldDB" id="A0AA38G7W5"/>
<dbReference type="GO" id="GO:0006241">
    <property type="term" value="P:CTP biosynthetic process"/>
    <property type="evidence" value="ECO:0007669"/>
    <property type="project" value="InterPro"/>
</dbReference>
<keyword evidence="6" id="KW-0418">Kinase</keyword>
<dbReference type="PANTHER" id="PTHR46161:SF3">
    <property type="entry name" value="NUCLEOSIDE DIPHOSPHATE KINASE DDB_G0292928-RELATED"/>
    <property type="match status" value="1"/>
</dbReference>
<evidence type="ECO:0000256" key="2">
    <source>
        <dbReference type="ARBA" id="ARBA00000937"/>
    </source>
</evidence>
<keyword evidence="7" id="KW-0067">ATP-binding</keyword>
<name>A0AA38G7W5_TAXCH</name>
<comment type="catalytic activity">
    <reaction evidence="2">
        <text>a ribonucleoside 5'-diphosphate + ATP = a ribonucleoside 5'-triphosphate + ADP</text>
        <dbReference type="Rhea" id="RHEA:18113"/>
        <dbReference type="ChEBI" id="CHEBI:30616"/>
        <dbReference type="ChEBI" id="CHEBI:57930"/>
        <dbReference type="ChEBI" id="CHEBI:61557"/>
        <dbReference type="ChEBI" id="CHEBI:456216"/>
        <dbReference type="EC" id="2.7.4.6"/>
    </reaction>
</comment>
<evidence type="ECO:0000256" key="6">
    <source>
        <dbReference type="ARBA" id="ARBA00022777"/>
    </source>
</evidence>
<dbReference type="SUPFAM" id="SSF54919">
    <property type="entry name" value="Nucleoside diphosphate kinase, NDK"/>
    <property type="match status" value="1"/>
</dbReference>
<dbReference type="GO" id="GO:0006228">
    <property type="term" value="P:UTP biosynthetic process"/>
    <property type="evidence" value="ECO:0007669"/>
    <property type="project" value="InterPro"/>
</dbReference>
<feature type="binding site" evidence="8">
    <location>
        <position position="291"/>
    </location>
    <ligand>
        <name>ATP</name>
        <dbReference type="ChEBI" id="CHEBI:30616"/>
    </ligand>
</feature>
<evidence type="ECO:0000259" key="10">
    <source>
        <dbReference type="SMART" id="SM00562"/>
    </source>
</evidence>
<evidence type="ECO:0000256" key="9">
    <source>
        <dbReference type="RuleBase" id="RU004011"/>
    </source>
</evidence>
<dbReference type="InterPro" id="IPR001564">
    <property type="entry name" value="Nucleoside_diP_kinase"/>
</dbReference>
<dbReference type="PANTHER" id="PTHR46161">
    <property type="entry name" value="NUCLEOSIDE DIPHOSPHATE KINASE"/>
    <property type="match status" value="1"/>
</dbReference>
<evidence type="ECO:0000313" key="11">
    <source>
        <dbReference type="EMBL" id="KAH9317997.1"/>
    </source>
</evidence>
<feature type="active site" description="Pros-phosphohistidine intermediate" evidence="8">
    <location>
        <position position="304"/>
    </location>
</feature>
<feature type="binding site" evidence="8">
    <location>
        <position position="243"/>
    </location>
    <ligand>
        <name>ATP</name>
        <dbReference type="ChEBI" id="CHEBI:30616"/>
    </ligand>
</feature>
<feature type="binding site" evidence="8">
    <location>
        <position position="301"/>
    </location>
    <ligand>
        <name>ATP</name>
        <dbReference type="ChEBI" id="CHEBI:30616"/>
    </ligand>
</feature>
<dbReference type="Gene3D" id="3.40.1160.10">
    <property type="entry name" value="Acetylglutamate kinase-like"/>
    <property type="match status" value="2"/>
</dbReference>